<sequence>AFNSWTKRDLANKRMHRIRDKLSGDINFDNASRLEVSLDLVRACGKFLGKNAFSLLEQSYANNYRRPGWCSQHGSLMGPGALAGVNIINGTWKQSGTGSTQLGDVLQQFDDSHANMQKLRRLFREDLQSLQVLVKKTRGAKRALARELCEAVEHILGMSDTGLQFVYCEIAKVVTFHYNLHKRYWRLRKLRGDAGNAAGSDAEDGDHGSDNDD</sequence>
<protein>
    <submittedName>
        <fullName evidence="1">Uncharacterized protein</fullName>
    </submittedName>
</protein>
<dbReference type="Proteomes" id="UP001189429">
    <property type="component" value="Unassembled WGS sequence"/>
</dbReference>
<organism evidence="1 2">
    <name type="scientific">Prorocentrum cordatum</name>
    <dbReference type="NCBI Taxonomy" id="2364126"/>
    <lineage>
        <taxon>Eukaryota</taxon>
        <taxon>Sar</taxon>
        <taxon>Alveolata</taxon>
        <taxon>Dinophyceae</taxon>
        <taxon>Prorocentrales</taxon>
        <taxon>Prorocentraceae</taxon>
        <taxon>Prorocentrum</taxon>
    </lineage>
</organism>
<dbReference type="EMBL" id="CAUYUJ010007636">
    <property type="protein sequence ID" value="CAK0821421.1"/>
    <property type="molecule type" value="Genomic_DNA"/>
</dbReference>
<evidence type="ECO:0000313" key="2">
    <source>
        <dbReference type="Proteomes" id="UP001189429"/>
    </source>
</evidence>
<evidence type="ECO:0000313" key="1">
    <source>
        <dbReference type="EMBL" id="CAK0821421.1"/>
    </source>
</evidence>
<name>A0ABN9RU31_9DINO</name>
<gene>
    <name evidence="1" type="ORF">PCOR1329_LOCUS22753</name>
</gene>
<comment type="caution">
    <text evidence="1">The sequence shown here is derived from an EMBL/GenBank/DDBJ whole genome shotgun (WGS) entry which is preliminary data.</text>
</comment>
<proteinExistence type="predicted"/>
<feature type="non-terminal residue" evidence="1">
    <location>
        <position position="1"/>
    </location>
</feature>
<reference evidence="1" key="1">
    <citation type="submission" date="2023-10" db="EMBL/GenBank/DDBJ databases">
        <authorList>
            <person name="Chen Y."/>
            <person name="Shah S."/>
            <person name="Dougan E. K."/>
            <person name="Thang M."/>
            <person name="Chan C."/>
        </authorList>
    </citation>
    <scope>NUCLEOTIDE SEQUENCE [LARGE SCALE GENOMIC DNA]</scope>
</reference>
<accession>A0ABN9RU31</accession>
<keyword evidence="2" id="KW-1185">Reference proteome</keyword>